<evidence type="ECO:0000313" key="3">
    <source>
        <dbReference type="Proteomes" id="UP001252186"/>
    </source>
</evidence>
<dbReference type="InterPro" id="IPR014464">
    <property type="entry name" value="CvfB_fam"/>
</dbReference>
<proteinExistence type="predicted"/>
<feature type="domain" description="S1 motif" evidence="1">
    <location>
        <begin position="6"/>
        <end position="66"/>
    </location>
</feature>
<dbReference type="Gene3D" id="1.10.10.10">
    <property type="entry name" value="Winged helix-like DNA-binding domain superfamily/Winged helix DNA-binding domain"/>
    <property type="match status" value="1"/>
</dbReference>
<dbReference type="InterPro" id="IPR036388">
    <property type="entry name" value="WH-like_DNA-bd_sf"/>
</dbReference>
<comment type="caution">
    <text evidence="2">The sequence shown here is derived from an EMBL/GenBank/DDBJ whole genome shotgun (WGS) entry which is preliminary data.</text>
</comment>
<dbReference type="EMBL" id="JAVRHV010000001">
    <property type="protein sequence ID" value="MDT0552493.1"/>
    <property type="molecule type" value="Genomic_DNA"/>
</dbReference>
<name>A0ABU2Y607_9FLAO</name>
<accession>A0ABU2Y607</accession>
<dbReference type="Gene3D" id="2.40.50.140">
    <property type="entry name" value="Nucleic acid-binding proteins"/>
    <property type="match status" value="1"/>
</dbReference>
<dbReference type="Pfam" id="PF17783">
    <property type="entry name" value="WHD_CvfB"/>
    <property type="match status" value="1"/>
</dbReference>
<keyword evidence="2" id="KW-0238">DNA-binding</keyword>
<dbReference type="InterPro" id="IPR012340">
    <property type="entry name" value="NA-bd_OB-fold"/>
</dbReference>
<dbReference type="GO" id="GO:0003677">
    <property type="term" value="F:DNA binding"/>
    <property type="evidence" value="ECO:0007669"/>
    <property type="project" value="UniProtKB-KW"/>
</dbReference>
<dbReference type="InterPro" id="IPR040764">
    <property type="entry name" value="CvfB_WH"/>
</dbReference>
<protein>
    <submittedName>
        <fullName evidence="2">DNA-binding protein</fullName>
    </submittedName>
</protein>
<evidence type="ECO:0000259" key="1">
    <source>
        <dbReference type="PROSITE" id="PS50126"/>
    </source>
</evidence>
<evidence type="ECO:0000313" key="2">
    <source>
        <dbReference type="EMBL" id="MDT0552493.1"/>
    </source>
</evidence>
<dbReference type="SUPFAM" id="SSF50249">
    <property type="entry name" value="Nucleic acid-binding proteins"/>
    <property type="match status" value="1"/>
</dbReference>
<reference evidence="2 3" key="1">
    <citation type="submission" date="2023-09" db="EMBL/GenBank/DDBJ databases">
        <authorList>
            <person name="Rey-Velasco X."/>
        </authorList>
    </citation>
    <scope>NUCLEOTIDE SEQUENCE [LARGE SCALE GENOMIC DNA]</scope>
    <source>
        <strain evidence="2 3">P050</strain>
    </source>
</reference>
<keyword evidence="3" id="KW-1185">Reference proteome</keyword>
<dbReference type="RefSeq" id="WP_311592361.1">
    <property type="nucleotide sequence ID" value="NZ_JAVRHV010000001.1"/>
</dbReference>
<dbReference type="SMART" id="SM00316">
    <property type="entry name" value="S1"/>
    <property type="match status" value="1"/>
</dbReference>
<dbReference type="PANTHER" id="PTHR37296:SF1">
    <property type="entry name" value="CONSERVED VIRULENCE FACTOR B"/>
    <property type="match status" value="1"/>
</dbReference>
<gene>
    <name evidence="2" type="ORF">RM519_04485</name>
</gene>
<dbReference type="PROSITE" id="PS50126">
    <property type="entry name" value="S1"/>
    <property type="match status" value="1"/>
</dbReference>
<dbReference type="InterPro" id="IPR003029">
    <property type="entry name" value="S1_domain"/>
</dbReference>
<sequence length="141" mass="15937">MSYKVGEKVELIIGRISRLGFTVLINKEVEGLLYKNELFEKLEEGETRAGYIKKVREDGAIDVSLQPIGFKKTLVENEIRILNALKKTEEGFLPFHDKSSPDDIKYGLNMSKKAFKSAIGGLYKNKLIAIEPNNGIRLLSY</sequence>
<dbReference type="Proteomes" id="UP001252186">
    <property type="component" value="Unassembled WGS sequence"/>
</dbReference>
<organism evidence="2 3">
    <name type="scientific">Urechidicola vernalis</name>
    <dbReference type="NCBI Taxonomy" id="3075600"/>
    <lineage>
        <taxon>Bacteria</taxon>
        <taxon>Pseudomonadati</taxon>
        <taxon>Bacteroidota</taxon>
        <taxon>Flavobacteriia</taxon>
        <taxon>Flavobacteriales</taxon>
        <taxon>Flavobacteriaceae</taxon>
        <taxon>Urechidicola</taxon>
    </lineage>
</organism>
<dbReference type="PANTHER" id="PTHR37296">
    <property type="entry name" value="CONSERVED VIRULENCE FACTOR B"/>
    <property type="match status" value="1"/>
</dbReference>